<gene>
    <name evidence="1" type="ORF">F4821DRAFT_129491</name>
</gene>
<reference evidence="1 2" key="1">
    <citation type="journal article" date="2022" name="New Phytol.">
        <title>Ecological generalism drives hyperdiversity of secondary metabolite gene clusters in xylarialean endophytes.</title>
        <authorList>
            <person name="Franco M.E.E."/>
            <person name="Wisecaver J.H."/>
            <person name="Arnold A.E."/>
            <person name="Ju Y.M."/>
            <person name="Slot J.C."/>
            <person name="Ahrendt S."/>
            <person name="Moore L.P."/>
            <person name="Eastman K.E."/>
            <person name="Scott K."/>
            <person name="Konkel Z."/>
            <person name="Mondo S.J."/>
            <person name="Kuo A."/>
            <person name="Hayes R.D."/>
            <person name="Haridas S."/>
            <person name="Andreopoulos B."/>
            <person name="Riley R."/>
            <person name="LaButti K."/>
            <person name="Pangilinan J."/>
            <person name="Lipzen A."/>
            <person name="Amirebrahimi M."/>
            <person name="Yan J."/>
            <person name="Adam C."/>
            <person name="Keymanesh K."/>
            <person name="Ng V."/>
            <person name="Louie K."/>
            <person name="Northen T."/>
            <person name="Drula E."/>
            <person name="Henrissat B."/>
            <person name="Hsieh H.M."/>
            <person name="Youens-Clark K."/>
            <person name="Lutzoni F."/>
            <person name="Miadlikowska J."/>
            <person name="Eastwood D.C."/>
            <person name="Hamelin R.C."/>
            <person name="Grigoriev I.V."/>
            <person name="U'Ren J.M."/>
        </authorList>
    </citation>
    <scope>NUCLEOTIDE SEQUENCE [LARGE SCALE GENOMIC DNA]</scope>
    <source>
        <strain evidence="1 2">ER1909</strain>
    </source>
</reference>
<proteinExistence type="predicted"/>
<dbReference type="EMBL" id="MU394316">
    <property type="protein sequence ID" value="KAI6086361.1"/>
    <property type="molecule type" value="Genomic_DNA"/>
</dbReference>
<name>A0ACC0D1H1_9PEZI</name>
<sequence length="755" mass="86101">MAREACTICRSILLKPDPDSESTCLPMHTSLSSLYTSLEKQCPICIILWRHIRSHPLIAASGETTHFKSEWAPNRNNSVVVISYEIDNHQAHFVLLIMKESAPKSLFRDYRMGVEKFIASTPVNDDPMSEPPLKRIQSWMGTCKRYHPNCAARLEASERVEGRAPARFIDLHGPRAKTWSLVDKVAGPLEYAALSHMWTADIPQLTQGNLDAFKNGQLDEILPMDYQHAMALCRALSVRYIWIDSLCILQDSKADFDREAATMSFVYTRAVFTISICQPSDLGCVRKRDASALIPEVFFPSLTNNQDERALVLDEYEWDQAITQAPINNRGWVFQERTLSQRILYLGNDQYYWECDDLRACEVYPKGFLGQAAELSSRYYRLPIIRKDLLDGGLHATWPIVIEKYTSTSLTFQKDKLVALSGVARQIASVTGDQYLAGLWKSRLLLDLLWYSDDFLVPQNECFSPSWSWASTLGPVRLKETQSVDMKKILNFAAAEWKPLARVRDTCVCASGQDPFGDILSASINLTCLMIRVEFPDPRKWSEYEYSSPMPVSFTLRSFEQHQSMPAKLVLNIRSKRPSLSSQYDPTLPCFLVPLMYKEDPEVWTNVARNGPEIEFLIVQPRSSINHIFDIVELKRIGMFSVNYSDSPMSSTSSSDSHTLLARFRALIANTLLTLVPGNERRIGIDNIKRGVDNKNIEREEQLLFESRLRNFTQSEIKSDLEYFALMGTRDSDVDLPPWPETDMLDAEWSTVRLV</sequence>
<protein>
    <submittedName>
        <fullName evidence="1">Heterokaryon incompatibility protein-domain-containing protein</fullName>
    </submittedName>
</protein>
<comment type="caution">
    <text evidence="1">The sequence shown here is derived from an EMBL/GenBank/DDBJ whole genome shotgun (WGS) entry which is preliminary data.</text>
</comment>
<keyword evidence="2" id="KW-1185">Reference proteome</keyword>
<dbReference type="Proteomes" id="UP001497680">
    <property type="component" value="Unassembled WGS sequence"/>
</dbReference>
<accession>A0ACC0D1H1</accession>
<organism evidence="1 2">
    <name type="scientific">Hypoxylon rubiginosum</name>
    <dbReference type="NCBI Taxonomy" id="110542"/>
    <lineage>
        <taxon>Eukaryota</taxon>
        <taxon>Fungi</taxon>
        <taxon>Dikarya</taxon>
        <taxon>Ascomycota</taxon>
        <taxon>Pezizomycotina</taxon>
        <taxon>Sordariomycetes</taxon>
        <taxon>Xylariomycetidae</taxon>
        <taxon>Xylariales</taxon>
        <taxon>Hypoxylaceae</taxon>
        <taxon>Hypoxylon</taxon>
    </lineage>
</organism>
<evidence type="ECO:0000313" key="1">
    <source>
        <dbReference type="EMBL" id="KAI6086361.1"/>
    </source>
</evidence>
<evidence type="ECO:0000313" key="2">
    <source>
        <dbReference type="Proteomes" id="UP001497680"/>
    </source>
</evidence>